<dbReference type="SFLD" id="SFLDG01129">
    <property type="entry name" value="C1.5:_HAD__Beta-PGM__Phosphata"/>
    <property type="match status" value="1"/>
</dbReference>
<dbReference type="Pfam" id="PF00702">
    <property type="entry name" value="Hydrolase"/>
    <property type="match status" value="1"/>
</dbReference>
<dbReference type="GO" id="GO:0043874">
    <property type="term" value="F:acireductone synthase activity"/>
    <property type="evidence" value="ECO:0007669"/>
    <property type="project" value="InterPro"/>
</dbReference>
<dbReference type="NCBIfam" id="TIGR01691">
    <property type="entry name" value="enolase-ppase"/>
    <property type="match status" value="1"/>
</dbReference>
<name>L1L477_9ACTN</name>
<dbReference type="PATRIC" id="fig|698759.3.peg.1819"/>
<evidence type="ECO:0000313" key="5">
    <source>
        <dbReference type="Proteomes" id="UP000010411"/>
    </source>
</evidence>
<dbReference type="PANTHER" id="PTHR20371">
    <property type="entry name" value="ENOLASE-PHOSPHATASE E1"/>
    <property type="match status" value="1"/>
</dbReference>
<evidence type="ECO:0000313" key="4">
    <source>
        <dbReference type="EMBL" id="EKX67609.1"/>
    </source>
</evidence>
<proteinExistence type="predicted"/>
<dbReference type="Gene3D" id="3.40.50.1000">
    <property type="entry name" value="HAD superfamily/HAD-like"/>
    <property type="match status" value="1"/>
</dbReference>
<dbReference type="EMBL" id="AEJC01000137">
    <property type="protein sequence ID" value="EKX67609.1"/>
    <property type="molecule type" value="Genomic_DNA"/>
</dbReference>
<dbReference type="AlphaFoldDB" id="L1L477"/>
<dbReference type="Proteomes" id="UP000010411">
    <property type="component" value="Unassembled WGS sequence"/>
</dbReference>
<dbReference type="Gene3D" id="1.10.720.60">
    <property type="match status" value="1"/>
</dbReference>
<reference evidence="4 5" key="1">
    <citation type="submission" date="2012-11" db="EMBL/GenBank/DDBJ databases">
        <authorList>
            <person name="Huguet-Tapia J.C."/>
            <person name="Durkin A.S."/>
            <person name="Pettis G.S."/>
            <person name="Badger J.H."/>
        </authorList>
    </citation>
    <scope>NUCLEOTIDE SEQUENCE [LARGE SCALE GENOMIC DNA]</scope>
    <source>
        <strain evidence="4 5">91-03</strain>
    </source>
</reference>
<dbReference type="SUPFAM" id="SSF56784">
    <property type="entry name" value="HAD-like"/>
    <property type="match status" value="1"/>
</dbReference>
<keyword evidence="4" id="KW-0413">Isomerase</keyword>
<dbReference type="SFLD" id="SFLDS00003">
    <property type="entry name" value="Haloacid_Dehalogenase"/>
    <property type="match status" value="1"/>
</dbReference>
<gene>
    <name evidence="4" type="primary">mtnC</name>
    <name evidence="4" type="ORF">STRIP9103_09595</name>
</gene>
<dbReference type="CDD" id="cd01629">
    <property type="entry name" value="HAD_EP"/>
    <property type="match status" value="1"/>
</dbReference>
<protein>
    <submittedName>
        <fullName evidence="4">2,3-diketo-5-methylthio-1-phosphopentane phosphatase</fullName>
        <ecNumber evidence="4">3.1.3.-</ecNumber>
        <ecNumber evidence="4">5.3.2.-</ecNumber>
    </submittedName>
</protein>
<dbReference type="GO" id="GO:0019509">
    <property type="term" value="P:L-methionine salvage from methylthioadenosine"/>
    <property type="evidence" value="ECO:0007669"/>
    <property type="project" value="InterPro"/>
</dbReference>
<dbReference type="SFLD" id="SFLDG01133">
    <property type="entry name" value="C1.5.4:_Enolase-phosphatase_Li"/>
    <property type="match status" value="1"/>
</dbReference>
<keyword evidence="1" id="KW-0028">Amino-acid biosynthesis</keyword>
<evidence type="ECO:0000256" key="1">
    <source>
        <dbReference type="ARBA" id="ARBA00022605"/>
    </source>
</evidence>
<dbReference type="PANTHER" id="PTHR20371:SF1">
    <property type="entry name" value="ENOLASE-PHOSPHATASE E1"/>
    <property type="match status" value="1"/>
</dbReference>
<evidence type="ECO:0000256" key="3">
    <source>
        <dbReference type="ARBA" id="ARBA00023167"/>
    </source>
</evidence>
<sequence length="253" mass="27311">MPVSSVATERREVTAVVLDIEGTVGSLAHVREVLFPYARERLAAWVRRQRGTARYTELLRETRVLTGDPRLDEAGVIRALTAWSDEDAKVPPLKSAQALIWAEGYADGSLHGHVYPEVPAALERWGQAGIARYIYSSGARAAQHDWFAHSNLGDLTGLLDGHFDLADAGGKREADSYRTISRAIGTAPAEIAFLSDVGDELDAAVLAGWQAIGVRRAADPRGAMIEGHPTVDCLDGVRLTRPAAFQGRTTTAT</sequence>
<dbReference type="GO" id="GO:0000287">
    <property type="term" value="F:magnesium ion binding"/>
    <property type="evidence" value="ECO:0007669"/>
    <property type="project" value="InterPro"/>
</dbReference>
<dbReference type="InterPro" id="IPR036412">
    <property type="entry name" value="HAD-like_sf"/>
</dbReference>
<dbReference type="EC" id="3.1.3.-" evidence="4"/>
<dbReference type="InterPro" id="IPR023214">
    <property type="entry name" value="HAD_sf"/>
</dbReference>
<keyword evidence="5" id="KW-1185">Reference proteome</keyword>
<accession>L1L477</accession>
<evidence type="ECO:0000256" key="2">
    <source>
        <dbReference type="ARBA" id="ARBA00022801"/>
    </source>
</evidence>
<dbReference type="EC" id="5.3.2.-" evidence="4"/>
<keyword evidence="2 4" id="KW-0378">Hydrolase</keyword>
<organism evidence="4 5">
    <name type="scientific">Streptomyces ipomoeae 91-03</name>
    <dbReference type="NCBI Taxonomy" id="698759"/>
    <lineage>
        <taxon>Bacteria</taxon>
        <taxon>Bacillati</taxon>
        <taxon>Actinomycetota</taxon>
        <taxon>Actinomycetes</taxon>
        <taxon>Kitasatosporales</taxon>
        <taxon>Streptomycetaceae</taxon>
        <taxon>Streptomyces</taxon>
    </lineage>
</organism>
<keyword evidence="3" id="KW-0486">Methionine biosynthesis</keyword>
<comment type="caution">
    <text evidence="4">The sequence shown here is derived from an EMBL/GenBank/DDBJ whole genome shotgun (WGS) entry which is preliminary data.</text>
</comment>
<dbReference type="InterPro" id="IPR023943">
    <property type="entry name" value="Enolase-ppase_E1"/>
</dbReference>
<dbReference type="GO" id="GO:0016853">
    <property type="term" value="F:isomerase activity"/>
    <property type="evidence" value="ECO:0007669"/>
    <property type="project" value="UniProtKB-KW"/>
</dbReference>